<dbReference type="SMART" id="SM00421">
    <property type="entry name" value="HTH_LUXR"/>
    <property type="match status" value="1"/>
</dbReference>
<dbReference type="Gene3D" id="1.10.10.10">
    <property type="entry name" value="Winged helix-like DNA-binding domain superfamily/Winged helix DNA-binding domain"/>
    <property type="match status" value="1"/>
</dbReference>
<dbReference type="Pfam" id="PF00196">
    <property type="entry name" value="GerE"/>
    <property type="match status" value="1"/>
</dbReference>
<dbReference type="Gene3D" id="1.25.40.10">
    <property type="entry name" value="Tetratricopeptide repeat domain"/>
    <property type="match status" value="1"/>
</dbReference>
<dbReference type="PRINTS" id="PR00038">
    <property type="entry name" value="HTHLUXR"/>
</dbReference>
<comment type="caution">
    <text evidence="6">The sequence shown here is derived from an EMBL/GenBank/DDBJ whole genome shotgun (WGS) entry which is preliminary data.</text>
</comment>
<dbReference type="PANTHER" id="PTHR44688">
    <property type="entry name" value="DNA-BINDING TRANSCRIPTIONAL ACTIVATOR DEVR_DOSR"/>
    <property type="match status" value="1"/>
</dbReference>
<keyword evidence="2" id="KW-0238">DNA-binding</keyword>
<dbReference type="SUPFAM" id="SSF46894">
    <property type="entry name" value="C-terminal effector domain of the bipartite response regulators"/>
    <property type="match status" value="1"/>
</dbReference>
<dbReference type="InterPro" id="IPR027417">
    <property type="entry name" value="P-loop_NTPase"/>
</dbReference>
<dbReference type="InterPro" id="IPR000792">
    <property type="entry name" value="Tscrpt_reg_LuxR_C"/>
</dbReference>
<dbReference type="PANTHER" id="PTHR44688:SF16">
    <property type="entry name" value="DNA-BINDING TRANSCRIPTIONAL ACTIVATOR DEVR_DOSR"/>
    <property type="match status" value="1"/>
</dbReference>
<dbReference type="Pfam" id="PF25873">
    <property type="entry name" value="WHD_MalT"/>
    <property type="match status" value="1"/>
</dbReference>
<dbReference type="SUPFAM" id="SSF48452">
    <property type="entry name" value="TPR-like"/>
    <property type="match status" value="1"/>
</dbReference>
<keyword evidence="3" id="KW-0804">Transcription</keyword>
<dbReference type="Proteomes" id="UP000664344">
    <property type="component" value="Unassembled WGS sequence"/>
</dbReference>
<feature type="domain" description="HTH luxR-type" evidence="5">
    <location>
        <begin position="839"/>
        <end position="904"/>
    </location>
</feature>
<dbReference type="PROSITE" id="PS00622">
    <property type="entry name" value="HTH_LUXR_1"/>
    <property type="match status" value="1"/>
</dbReference>
<dbReference type="InterPro" id="IPR041617">
    <property type="entry name" value="TPR_MalT"/>
</dbReference>
<dbReference type="Pfam" id="PF17874">
    <property type="entry name" value="TPR_MalT"/>
    <property type="match status" value="1"/>
</dbReference>
<keyword evidence="1" id="KW-0805">Transcription regulation</keyword>
<dbReference type="InterPro" id="IPR016032">
    <property type="entry name" value="Sig_transdc_resp-reg_C-effctor"/>
</dbReference>
<evidence type="ECO:0000313" key="6">
    <source>
        <dbReference type="EMBL" id="MBN7768924.1"/>
    </source>
</evidence>
<reference evidence="6 7" key="1">
    <citation type="submission" date="2021-02" db="EMBL/GenBank/DDBJ databases">
        <title>PHA producing bacteria isolated from coastal sediment in Guangdong, Shenzhen.</title>
        <authorList>
            <person name="Zheng W."/>
            <person name="Yu S."/>
            <person name="Huang Y."/>
        </authorList>
    </citation>
    <scope>NUCLEOTIDE SEQUENCE [LARGE SCALE GENOMIC DNA]</scope>
    <source>
        <strain evidence="6 7">TN21-5</strain>
    </source>
</reference>
<evidence type="ECO:0000313" key="7">
    <source>
        <dbReference type="Proteomes" id="UP000664344"/>
    </source>
</evidence>
<feature type="compositionally biased region" description="Low complexity" evidence="4">
    <location>
        <begin position="821"/>
        <end position="835"/>
    </location>
</feature>
<dbReference type="SMART" id="SM00028">
    <property type="entry name" value="TPR"/>
    <property type="match status" value="4"/>
</dbReference>
<evidence type="ECO:0000259" key="5">
    <source>
        <dbReference type="PROSITE" id="PS50043"/>
    </source>
</evidence>
<evidence type="ECO:0000256" key="3">
    <source>
        <dbReference type="ARBA" id="ARBA00023163"/>
    </source>
</evidence>
<keyword evidence="7" id="KW-1185">Reference proteome</keyword>
<evidence type="ECO:0000256" key="2">
    <source>
        <dbReference type="ARBA" id="ARBA00023125"/>
    </source>
</evidence>
<dbReference type="Gene3D" id="3.40.50.300">
    <property type="entry name" value="P-loop containing nucleotide triphosphate hydrolases"/>
    <property type="match status" value="1"/>
</dbReference>
<organism evidence="6 7">
    <name type="scientific">Marinobacter daepoensis</name>
    <dbReference type="NCBI Taxonomy" id="262077"/>
    <lineage>
        <taxon>Bacteria</taxon>
        <taxon>Pseudomonadati</taxon>
        <taxon>Pseudomonadota</taxon>
        <taxon>Gammaproteobacteria</taxon>
        <taxon>Pseudomonadales</taxon>
        <taxon>Marinobacteraceae</taxon>
        <taxon>Marinobacter</taxon>
    </lineage>
</organism>
<dbReference type="RefSeq" id="WP_029653352.1">
    <property type="nucleotide sequence ID" value="NZ_JAFKDB010000008.1"/>
</dbReference>
<protein>
    <submittedName>
        <fullName evidence="6">Helix-turn-helix transcriptional regulator</fullName>
    </submittedName>
</protein>
<proteinExistence type="predicted"/>
<dbReference type="CDD" id="cd06170">
    <property type="entry name" value="LuxR_C_like"/>
    <property type="match status" value="1"/>
</dbReference>
<evidence type="ECO:0000256" key="4">
    <source>
        <dbReference type="SAM" id="MobiDB-lite"/>
    </source>
</evidence>
<name>A0ABS3BAM9_9GAMM</name>
<sequence length="912" mass="102285">MLLTTKFLRPTPDSRAVQRQRLAELLQPDSGQRLNLLIAPAGYGKTTLASQWCAGNSRPTAWLSLDEHDDQPRQFWQYLAGAFEHAGLMGLEHCKTLLARQNDEELTPAITALLNALAEDRNAWSLVLDDYHVINNDALHRQLAWFIDYLPPGILVTLTSRTEPPLPLARWRVRRQVQDIHPGLLAFSEEECQAFFRDTMAMSLTEADIRAICLKTEGWVAAMQLSALAGRKEAILPTQGSAFTLGPPDTRLISDYVLSEVLEQLPSELTRFLLETACCPRLCAALCDAVRQREDSQEKLSALLSQNLFLIPLDNRNEWFRYHDLFREALLVRVQSSDPAQSSEFQSRAIDWLLRHGHVQEAIAQIVHRKDTEHLAEVLSEHGNKLIHGGYHLPVLTWLEAIPVQKIQDSPQLQMLRIWGLFFANRVEGLEPLLSDVEDLLDRRVADSHPDAEGALALHSEISLIRSYLARSRNDEKHASDLTRQVLEDIDQISIPLKSVTYYGLGLDYFGKGELKNAEEALETAVHYGQIERKASTVLSSGGLLAWIQYNRGDTDFALETTNRVRQWVDEHYADPSQPRLISCWQSSALTEIYREKNLTDTAQGYLEPLIDHVRKGTEPGQHVVIQYVRGHLAFTLGDLDAAIEALDDAVALARRRREHIVFEPPAASALLARCYLAAGHPEKAWGSLQSALEHPATNPLNREQHQIALARVQLALGNSYQAQETLSSLIPAAERNAHNRHLVEILLVYAEALAHEGREEEASLMLNKALDRAEGAGFLRLFAEESPALQNMLLDLPRLRTPGRWNRELLAMLRERAVEPSDSAPSPSKTSAPAGRDTQELQEPLSQREQEVLLLIHQGLANKDIAQRMSVAPATVKAHIRNLYGKLGVSRRTEALAKARALHLLEETAKA</sequence>
<dbReference type="SUPFAM" id="SSF52540">
    <property type="entry name" value="P-loop containing nucleoside triphosphate hydrolases"/>
    <property type="match status" value="1"/>
</dbReference>
<dbReference type="InterPro" id="IPR059106">
    <property type="entry name" value="WHD_MalT"/>
</dbReference>
<dbReference type="InterPro" id="IPR011990">
    <property type="entry name" value="TPR-like_helical_dom_sf"/>
</dbReference>
<feature type="region of interest" description="Disordered" evidence="4">
    <location>
        <begin position="818"/>
        <end position="845"/>
    </location>
</feature>
<dbReference type="InterPro" id="IPR019734">
    <property type="entry name" value="TPR_rpt"/>
</dbReference>
<dbReference type="EMBL" id="JAFKDB010000008">
    <property type="protein sequence ID" value="MBN7768924.1"/>
    <property type="molecule type" value="Genomic_DNA"/>
</dbReference>
<evidence type="ECO:0000256" key="1">
    <source>
        <dbReference type="ARBA" id="ARBA00023015"/>
    </source>
</evidence>
<dbReference type="InterPro" id="IPR036388">
    <property type="entry name" value="WH-like_DNA-bd_sf"/>
</dbReference>
<accession>A0ABS3BAM9</accession>
<gene>
    <name evidence="6" type="ORF">JYP53_03280</name>
</gene>
<dbReference type="PROSITE" id="PS50043">
    <property type="entry name" value="HTH_LUXR_2"/>
    <property type="match status" value="1"/>
</dbReference>